<name>A0A5C7JAN1_9BACT</name>
<evidence type="ECO:0000313" key="2">
    <source>
        <dbReference type="Proteomes" id="UP000321026"/>
    </source>
</evidence>
<organism evidence="1 2">
    <name type="scientific">Candidatus Dojkabacteria bacterium</name>
    <dbReference type="NCBI Taxonomy" id="2099670"/>
    <lineage>
        <taxon>Bacteria</taxon>
        <taxon>Candidatus Dojkabacteria</taxon>
    </lineage>
</organism>
<reference evidence="1 2" key="1">
    <citation type="submission" date="2018-09" db="EMBL/GenBank/DDBJ databases">
        <title>Metagenome Assembled Genomes from an Advanced Water Purification Facility.</title>
        <authorList>
            <person name="Stamps B.W."/>
            <person name="Spear J.R."/>
        </authorList>
    </citation>
    <scope>NUCLEOTIDE SEQUENCE [LARGE SCALE GENOMIC DNA]</scope>
    <source>
        <strain evidence="1">Bin_63_2</strain>
    </source>
</reference>
<sequence length="72" mass="8583">MKKNPCKILEFRIDKNQPELTTQVRNEAINHAKSANCEYLKYQMLISDRNDPMFRVGDTFCEGVWCQWMLKI</sequence>
<proteinExistence type="predicted"/>
<dbReference type="AlphaFoldDB" id="A0A5C7JAN1"/>
<gene>
    <name evidence="1" type="ORF">E6Q11_00885</name>
</gene>
<protein>
    <submittedName>
        <fullName evidence="1">Uncharacterized protein</fullName>
    </submittedName>
</protein>
<dbReference type="EMBL" id="SSDS01000013">
    <property type="protein sequence ID" value="TXG78509.1"/>
    <property type="molecule type" value="Genomic_DNA"/>
</dbReference>
<evidence type="ECO:0000313" key="1">
    <source>
        <dbReference type="EMBL" id="TXG78509.1"/>
    </source>
</evidence>
<accession>A0A5C7JAN1</accession>
<dbReference type="Proteomes" id="UP000321026">
    <property type="component" value="Unassembled WGS sequence"/>
</dbReference>
<comment type="caution">
    <text evidence="1">The sequence shown here is derived from an EMBL/GenBank/DDBJ whole genome shotgun (WGS) entry which is preliminary data.</text>
</comment>